<evidence type="ECO:0000256" key="3">
    <source>
        <dbReference type="ARBA" id="ARBA00022808"/>
    </source>
</evidence>
<dbReference type="UniPathway" id="UPA00379">
    <property type="reaction ID" value="UER00552"/>
</dbReference>
<reference evidence="9" key="1">
    <citation type="submission" date="2013-07" db="EMBL/GenBank/DDBJ databases">
        <title>Sub-species coevolution in mutualistic symbiosis.</title>
        <authorList>
            <person name="Murfin K."/>
            <person name="Klassen J."/>
            <person name="Lee M."/>
            <person name="Forst S."/>
            <person name="Stock P."/>
            <person name="Goodrich-Blair H."/>
        </authorList>
    </citation>
    <scope>NUCLEOTIDE SEQUENCE [LARGE SCALE GENOMIC DNA]</scope>
    <source>
        <strain evidence="9">Oregonense</strain>
    </source>
</reference>
<dbReference type="Gene3D" id="3.40.800.10">
    <property type="entry name" value="Ureohydrolase domain"/>
    <property type="match status" value="1"/>
</dbReference>
<name>A0A077P7R4_XENBV</name>
<dbReference type="InterPro" id="IPR023696">
    <property type="entry name" value="Ureohydrolase_dom_sf"/>
</dbReference>
<evidence type="ECO:0000256" key="4">
    <source>
        <dbReference type="ARBA" id="ARBA00023211"/>
    </source>
</evidence>
<dbReference type="HOGENOM" id="CLU_039478_2_0_6"/>
<feature type="binding site" evidence="5 7">
    <location>
        <position position="139"/>
    </location>
    <ligand>
        <name>Mn(2+)</name>
        <dbReference type="ChEBI" id="CHEBI:29035"/>
        <label>1</label>
    </ligand>
</feature>
<dbReference type="AlphaFoldDB" id="A0A077P7R4"/>
<dbReference type="SUPFAM" id="SSF52768">
    <property type="entry name" value="Arginase/deacetylase"/>
    <property type="match status" value="1"/>
</dbReference>
<evidence type="ECO:0000256" key="6">
    <source>
        <dbReference type="NCBIfam" id="TIGR01227"/>
    </source>
</evidence>
<gene>
    <name evidence="5" type="primary">hutG</name>
    <name evidence="9" type="ORF">XBO1_2030014</name>
</gene>
<evidence type="ECO:0000256" key="2">
    <source>
        <dbReference type="ARBA" id="ARBA00022801"/>
    </source>
</evidence>
<dbReference type="GO" id="GO:0019556">
    <property type="term" value="P:L-histidine catabolic process to glutamate and formamide"/>
    <property type="evidence" value="ECO:0007669"/>
    <property type="project" value="UniProtKB-UniRule"/>
</dbReference>
<comment type="catalytic activity">
    <reaction evidence="5">
        <text>N-formimidoyl-L-glutamate + H2O = formamide + L-glutamate</text>
        <dbReference type="Rhea" id="RHEA:22492"/>
        <dbReference type="ChEBI" id="CHEBI:15377"/>
        <dbReference type="ChEBI" id="CHEBI:16397"/>
        <dbReference type="ChEBI" id="CHEBI:29985"/>
        <dbReference type="ChEBI" id="CHEBI:58928"/>
        <dbReference type="EC" id="3.5.3.8"/>
    </reaction>
</comment>
<evidence type="ECO:0000256" key="1">
    <source>
        <dbReference type="ARBA" id="ARBA00022723"/>
    </source>
</evidence>
<dbReference type="InterPro" id="IPR005923">
    <property type="entry name" value="HutG"/>
</dbReference>
<keyword evidence="1 5" id="KW-0479">Metal-binding</keyword>
<dbReference type="CDD" id="cd09988">
    <property type="entry name" value="Formimidoylglutamase"/>
    <property type="match status" value="1"/>
</dbReference>
<feature type="binding site" evidence="5">
    <location>
        <position position="257"/>
    </location>
    <ligand>
        <name>Mn(2+)</name>
        <dbReference type="ChEBI" id="CHEBI:29035"/>
        <label>2</label>
    </ligand>
</feature>
<feature type="binding site" evidence="7">
    <location>
        <position position="166"/>
    </location>
    <ligand>
        <name>Mn(2+)</name>
        <dbReference type="ChEBI" id="CHEBI:29035"/>
        <label>1</label>
    </ligand>
</feature>
<dbReference type="HAMAP" id="MF_00737">
    <property type="entry name" value="Formimidoylglutam"/>
    <property type="match status" value="1"/>
</dbReference>
<feature type="binding site" evidence="5 7">
    <location>
        <position position="164"/>
    </location>
    <ligand>
        <name>Mn(2+)</name>
        <dbReference type="ChEBI" id="CHEBI:29035"/>
        <label>1</label>
    </ligand>
</feature>
<dbReference type="NCBIfam" id="TIGR01227">
    <property type="entry name" value="hutG"/>
    <property type="match status" value="1"/>
</dbReference>
<feature type="binding site" evidence="7">
    <location>
        <position position="257"/>
    </location>
    <ligand>
        <name>Mn(2+)</name>
        <dbReference type="ChEBI" id="CHEBI:29035"/>
        <label>1</label>
    </ligand>
</feature>
<dbReference type="GO" id="GO:0019557">
    <property type="term" value="P:L-histidine catabolic process to glutamate and formate"/>
    <property type="evidence" value="ECO:0007669"/>
    <property type="project" value="UniProtKB-UniPathway"/>
</dbReference>
<feature type="binding site" evidence="5 7">
    <location>
        <position position="255"/>
    </location>
    <ligand>
        <name>Mn(2+)</name>
        <dbReference type="ChEBI" id="CHEBI:29035"/>
        <label>1</label>
    </ligand>
</feature>
<dbReference type="EC" id="3.5.3.8" evidence="5 6"/>
<dbReference type="PIRSF" id="PIRSF036979">
    <property type="entry name" value="Arginase"/>
    <property type="match status" value="1"/>
</dbReference>
<dbReference type="EMBL" id="CBSX010000117">
    <property type="protein sequence ID" value="CDH05816.1"/>
    <property type="molecule type" value="Genomic_DNA"/>
</dbReference>
<dbReference type="PANTHER" id="PTHR11358">
    <property type="entry name" value="ARGINASE/AGMATINASE"/>
    <property type="match status" value="1"/>
</dbReference>
<evidence type="ECO:0000256" key="7">
    <source>
        <dbReference type="PIRSR" id="PIRSR036979-1"/>
    </source>
</evidence>
<organism evidence="9 10">
    <name type="scientific">Xenorhabdus bovienii str. oregonense</name>
    <dbReference type="NCBI Taxonomy" id="1398202"/>
    <lineage>
        <taxon>Bacteria</taxon>
        <taxon>Pseudomonadati</taxon>
        <taxon>Pseudomonadota</taxon>
        <taxon>Gammaproteobacteria</taxon>
        <taxon>Enterobacterales</taxon>
        <taxon>Morganellaceae</taxon>
        <taxon>Xenorhabdus</taxon>
    </lineage>
</organism>
<evidence type="ECO:0000313" key="9">
    <source>
        <dbReference type="EMBL" id="CDH05816.1"/>
    </source>
</evidence>
<dbReference type="GO" id="GO:0030145">
    <property type="term" value="F:manganese ion binding"/>
    <property type="evidence" value="ECO:0007669"/>
    <property type="project" value="UniProtKB-UniRule"/>
</dbReference>
<evidence type="ECO:0000256" key="8">
    <source>
        <dbReference type="PROSITE-ProRule" id="PRU00742"/>
    </source>
</evidence>
<keyword evidence="3 5" id="KW-0369">Histidine metabolism</keyword>
<proteinExistence type="inferred from homology"/>
<comment type="similarity">
    <text evidence="5 8">Belongs to the arginase family.</text>
</comment>
<keyword evidence="4 5" id="KW-0464">Manganese</keyword>
<dbReference type="GO" id="GO:0033389">
    <property type="term" value="P:putrescine biosynthetic process from arginine, via agmatine"/>
    <property type="evidence" value="ECO:0007669"/>
    <property type="project" value="TreeGrafter"/>
</dbReference>
<evidence type="ECO:0000313" key="10">
    <source>
        <dbReference type="Proteomes" id="UP000028483"/>
    </source>
</evidence>
<dbReference type="Proteomes" id="UP000028483">
    <property type="component" value="Unassembled WGS sequence"/>
</dbReference>
<dbReference type="GO" id="GO:0008783">
    <property type="term" value="F:agmatinase activity"/>
    <property type="evidence" value="ECO:0007669"/>
    <property type="project" value="TreeGrafter"/>
</dbReference>
<feature type="binding site" evidence="5">
    <location>
        <position position="255"/>
    </location>
    <ligand>
        <name>Mn(2+)</name>
        <dbReference type="ChEBI" id="CHEBI:29035"/>
        <label>2</label>
    </ligand>
</feature>
<comment type="caution">
    <text evidence="9">The sequence shown here is derived from an EMBL/GenBank/DDBJ whole genome shotgun (WGS) entry which is preliminary data.</text>
</comment>
<evidence type="ECO:0000256" key="5">
    <source>
        <dbReference type="HAMAP-Rule" id="MF_00737"/>
    </source>
</evidence>
<dbReference type="GO" id="GO:0050415">
    <property type="term" value="F:formimidoylglutamase activity"/>
    <property type="evidence" value="ECO:0007669"/>
    <property type="project" value="UniProtKB-UniRule"/>
</dbReference>
<protein>
    <recommendedName>
        <fullName evidence="5 6">Formimidoylglutamase</fullName>
        <ecNumber evidence="5 6">3.5.3.8</ecNumber>
    </recommendedName>
    <alternativeName>
        <fullName evidence="5">Formiminoglutamase</fullName>
    </alternativeName>
    <alternativeName>
        <fullName evidence="5">Formiminoglutamate hydrolase</fullName>
    </alternativeName>
</protein>
<accession>A0A077P7R4</accession>
<sequence>MFNNGERNNMKLWHPTSENIWQGRNDLAEADNALRVFQTIKQPANFSPEEFPHHIALLGFECDEGVKLNHGRPGAKLGPEYLRQSLANMASYDGHERLVDLGNIRADTEKLAEAQNVLSEAVYECQHQNMRTLIFGGGHETAFAHGMGIYRAFPTQRVGIINFDAHLDLRNSPQPTSGTPFRQLADYCQQHQRPFNYACIGASLASNTQALLDEANHLDVTIIWDTQCIESMLDKVQEQIQDVINQVDIIYMTIDLDVLPIWQMPSVSAPAALGVPLERLLPLIQLICQSKKLQAVDLVELNPLYDIQGMGGKAAARLTWQLVHWWNG</sequence>
<dbReference type="PROSITE" id="PS51409">
    <property type="entry name" value="ARGINASE_2"/>
    <property type="match status" value="1"/>
</dbReference>
<comment type="pathway">
    <text evidence="5">Amino-acid degradation; L-histidine degradation into L-glutamate; L-glutamate from N-formimidoyl-L-glutamate (hydrolase route): step 1/1.</text>
</comment>
<feature type="binding site" evidence="5 7">
    <location>
        <position position="168"/>
    </location>
    <ligand>
        <name>Mn(2+)</name>
        <dbReference type="ChEBI" id="CHEBI:29035"/>
        <label>1</label>
    </ligand>
</feature>
<comment type="cofactor">
    <cofactor evidence="5 7">
        <name>Mn(2+)</name>
        <dbReference type="ChEBI" id="CHEBI:29035"/>
    </cofactor>
    <text evidence="5 7">Binds 2 manganese ions per subunit.</text>
</comment>
<comment type="function">
    <text evidence="5">Catalyzes the conversion of N-formimidoyl-L-glutamate to L-glutamate and formamide.</text>
</comment>
<feature type="binding site" evidence="5">
    <location>
        <position position="166"/>
    </location>
    <ligand>
        <name>Mn(2+)</name>
        <dbReference type="ChEBI" id="CHEBI:29035"/>
        <label>2</label>
    </ligand>
</feature>
<dbReference type="Pfam" id="PF00491">
    <property type="entry name" value="Arginase"/>
    <property type="match status" value="1"/>
</dbReference>
<dbReference type="PANTHER" id="PTHR11358:SF35">
    <property type="entry name" value="FORMIMIDOYLGLUTAMASE"/>
    <property type="match status" value="1"/>
</dbReference>
<dbReference type="InterPro" id="IPR006035">
    <property type="entry name" value="Ureohydrolase"/>
</dbReference>
<keyword evidence="2 5" id="KW-0378">Hydrolase</keyword>
<feature type="binding site" evidence="5">
    <location>
        <position position="164"/>
    </location>
    <ligand>
        <name>Mn(2+)</name>
        <dbReference type="ChEBI" id="CHEBI:29035"/>
        <label>2</label>
    </ligand>
</feature>